<dbReference type="CDD" id="cd07989">
    <property type="entry name" value="LPLAT_AGPAT-like"/>
    <property type="match status" value="1"/>
</dbReference>
<comment type="similarity">
    <text evidence="1 4">Belongs to the 1-acyl-sn-glycerol-3-phosphate acyltransferase family.</text>
</comment>
<feature type="compositionally biased region" description="Low complexity" evidence="5">
    <location>
        <begin position="298"/>
        <end position="325"/>
    </location>
</feature>
<dbReference type="InterPro" id="IPR004552">
    <property type="entry name" value="AGP_acyltrans"/>
</dbReference>
<evidence type="ECO:0000259" key="7">
    <source>
        <dbReference type="SMART" id="SM00563"/>
    </source>
</evidence>
<evidence type="ECO:0000313" key="9">
    <source>
        <dbReference type="Proteomes" id="UP000541558"/>
    </source>
</evidence>
<dbReference type="GO" id="GO:0006654">
    <property type="term" value="P:phosphatidic acid biosynthetic process"/>
    <property type="evidence" value="ECO:0007669"/>
    <property type="project" value="TreeGrafter"/>
</dbReference>
<organism evidence="8 9">
    <name type="scientific">Ephemerocybe angulata</name>
    <dbReference type="NCBI Taxonomy" id="980116"/>
    <lineage>
        <taxon>Eukaryota</taxon>
        <taxon>Fungi</taxon>
        <taxon>Dikarya</taxon>
        <taxon>Basidiomycota</taxon>
        <taxon>Agaricomycotina</taxon>
        <taxon>Agaricomycetes</taxon>
        <taxon>Agaricomycetidae</taxon>
        <taxon>Agaricales</taxon>
        <taxon>Agaricineae</taxon>
        <taxon>Psathyrellaceae</taxon>
        <taxon>Ephemerocybe</taxon>
    </lineage>
</organism>
<dbReference type="PANTHER" id="PTHR10434:SF11">
    <property type="entry name" value="1-ACYL-SN-GLYCEROL-3-PHOSPHATE ACYLTRANSFERASE"/>
    <property type="match status" value="1"/>
</dbReference>
<keyword evidence="6" id="KW-0812">Transmembrane</keyword>
<feature type="domain" description="Phospholipid/glycerol acyltransferase" evidence="7">
    <location>
        <begin position="100"/>
        <end position="216"/>
    </location>
</feature>
<keyword evidence="6" id="KW-1133">Transmembrane helix</keyword>
<comment type="catalytic activity">
    <reaction evidence="4">
        <text>a 1-acyl-sn-glycero-3-phosphate + an acyl-CoA = a 1,2-diacyl-sn-glycero-3-phosphate + CoA</text>
        <dbReference type="Rhea" id="RHEA:19709"/>
        <dbReference type="ChEBI" id="CHEBI:57287"/>
        <dbReference type="ChEBI" id="CHEBI:57970"/>
        <dbReference type="ChEBI" id="CHEBI:58342"/>
        <dbReference type="ChEBI" id="CHEBI:58608"/>
        <dbReference type="EC" id="2.3.1.51"/>
    </reaction>
</comment>
<evidence type="ECO:0000256" key="2">
    <source>
        <dbReference type="ARBA" id="ARBA00022679"/>
    </source>
</evidence>
<dbReference type="GO" id="GO:0005783">
    <property type="term" value="C:endoplasmic reticulum"/>
    <property type="evidence" value="ECO:0007669"/>
    <property type="project" value="TreeGrafter"/>
</dbReference>
<evidence type="ECO:0000256" key="6">
    <source>
        <dbReference type="SAM" id="Phobius"/>
    </source>
</evidence>
<dbReference type="NCBIfam" id="TIGR00530">
    <property type="entry name" value="AGP_acyltrn"/>
    <property type="match status" value="1"/>
</dbReference>
<reference evidence="8 9" key="1">
    <citation type="journal article" date="2020" name="ISME J.">
        <title>Uncovering the hidden diversity of litter-decomposition mechanisms in mushroom-forming fungi.</title>
        <authorList>
            <person name="Floudas D."/>
            <person name="Bentzer J."/>
            <person name="Ahren D."/>
            <person name="Johansson T."/>
            <person name="Persson P."/>
            <person name="Tunlid A."/>
        </authorList>
    </citation>
    <scope>NUCLEOTIDE SEQUENCE [LARGE SCALE GENOMIC DNA]</scope>
    <source>
        <strain evidence="8 9">CBS 175.51</strain>
    </source>
</reference>
<accession>A0A8H5C1I5</accession>
<evidence type="ECO:0000313" key="8">
    <source>
        <dbReference type="EMBL" id="KAF5333390.1"/>
    </source>
</evidence>
<keyword evidence="4" id="KW-1208">Phospholipid metabolism</keyword>
<dbReference type="EC" id="2.3.1.51" evidence="4"/>
<comment type="domain">
    <text evidence="4">The HXXXXD motif is essential for acyltransferase activity and may constitute the binding site for the phosphate moiety of the glycerol-3-phosphate.</text>
</comment>
<gene>
    <name evidence="8" type="ORF">D9611_002657</name>
</gene>
<keyword evidence="3 4" id="KW-0012">Acyltransferase</keyword>
<keyword evidence="2 4" id="KW-0808">Transferase</keyword>
<dbReference type="SUPFAM" id="SSF69593">
    <property type="entry name" value="Glycerol-3-phosphate (1)-acyltransferase"/>
    <property type="match status" value="1"/>
</dbReference>
<keyword evidence="9" id="KW-1185">Reference proteome</keyword>
<dbReference type="GO" id="GO:0016020">
    <property type="term" value="C:membrane"/>
    <property type="evidence" value="ECO:0007669"/>
    <property type="project" value="InterPro"/>
</dbReference>
<keyword evidence="4" id="KW-0443">Lipid metabolism</keyword>
<feature type="transmembrane region" description="Helical" evidence="6">
    <location>
        <begin position="37"/>
        <end position="61"/>
    </location>
</feature>
<evidence type="ECO:0000256" key="5">
    <source>
        <dbReference type="SAM" id="MobiDB-lite"/>
    </source>
</evidence>
<evidence type="ECO:0000256" key="1">
    <source>
        <dbReference type="ARBA" id="ARBA00008655"/>
    </source>
</evidence>
<evidence type="ECO:0000256" key="3">
    <source>
        <dbReference type="ARBA" id="ARBA00023315"/>
    </source>
</evidence>
<keyword evidence="6" id="KW-0472">Membrane</keyword>
<dbReference type="AlphaFoldDB" id="A0A8H5C1I5"/>
<proteinExistence type="inferred from homology"/>
<dbReference type="SMART" id="SM00563">
    <property type="entry name" value="PlsC"/>
    <property type="match status" value="1"/>
</dbReference>
<dbReference type="Proteomes" id="UP000541558">
    <property type="component" value="Unassembled WGS sequence"/>
</dbReference>
<dbReference type="EMBL" id="JAACJK010000109">
    <property type="protein sequence ID" value="KAF5333390.1"/>
    <property type="molecule type" value="Genomic_DNA"/>
</dbReference>
<keyword evidence="4" id="KW-0594">Phospholipid biosynthesis</keyword>
<sequence length="349" mass="37583">MSFIVSLFKPLAYISLPVLFLRSLSNSSPVARYYIRAVAYAGTLVSVASGCIFAAIGYSLAGKKYDVNNFVAKVFYGAVSRLFNLRVEVEGEQYLDMRPAVIMVNHQSMLDVLIVGRCMPKQTTIVSKESLKFSPLGPFMAMSGTVFLNRGNNVKAVKSLNDAGNLIKKDKISTWIFPEGTRHLSPESDMLPLKKGGFHLAVAAGIPIIPIVVENYHHLYHHGVFNEGVIKVKVLPPIPTVGLTSADIGQLAISVREQMVETLHEISSHATPPSAKKEPTPVPQPQVAFSEKPPASPTPSSQSSALGVSASTTSLASSTSTVSTRRSSENGAETEEDEGMILVGRPESQ</sequence>
<protein>
    <recommendedName>
        <fullName evidence="4">1-acyl-sn-glycerol-3-phosphate acyltransferase</fullName>
        <ecNumber evidence="4">2.3.1.51</ecNumber>
    </recommendedName>
</protein>
<dbReference type="OrthoDB" id="202234at2759"/>
<feature type="region of interest" description="Disordered" evidence="5">
    <location>
        <begin position="267"/>
        <end position="349"/>
    </location>
</feature>
<dbReference type="GO" id="GO:0003841">
    <property type="term" value="F:1-acylglycerol-3-phosphate O-acyltransferase activity"/>
    <property type="evidence" value="ECO:0007669"/>
    <property type="project" value="UniProtKB-UniRule"/>
</dbReference>
<evidence type="ECO:0000256" key="4">
    <source>
        <dbReference type="RuleBase" id="RU361267"/>
    </source>
</evidence>
<name>A0A8H5C1I5_9AGAR</name>
<comment type="caution">
    <text evidence="8">The sequence shown here is derived from an EMBL/GenBank/DDBJ whole genome shotgun (WGS) entry which is preliminary data.</text>
</comment>
<dbReference type="InterPro" id="IPR002123">
    <property type="entry name" value="Plipid/glycerol_acylTrfase"/>
</dbReference>
<keyword evidence="4" id="KW-0444">Lipid biosynthesis</keyword>
<dbReference type="Pfam" id="PF01553">
    <property type="entry name" value="Acyltransferase"/>
    <property type="match status" value="1"/>
</dbReference>
<dbReference type="PANTHER" id="PTHR10434">
    <property type="entry name" value="1-ACYL-SN-GLYCEROL-3-PHOSPHATE ACYLTRANSFERASE"/>
    <property type="match status" value="1"/>
</dbReference>